<organism evidence="2 3">
    <name type="scientific">Trichoderma arundinaceum</name>
    <dbReference type="NCBI Taxonomy" id="490622"/>
    <lineage>
        <taxon>Eukaryota</taxon>
        <taxon>Fungi</taxon>
        <taxon>Dikarya</taxon>
        <taxon>Ascomycota</taxon>
        <taxon>Pezizomycotina</taxon>
        <taxon>Sordariomycetes</taxon>
        <taxon>Hypocreomycetidae</taxon>
        <taxon>Hypocreales</taxon>
        <taxon>Hypocreaceae</taxon>
        <taxon>Trichoderma</taxon>
    </lineage>
</organism>
<comment type="caution">
    <text evidence="2">The sequence shown here is derived from an EMBL/GenBank/DDBJ whole genome shotgun (WGS) entry which is preliminary data.</text>
</comment>
<feature type="region of interest" description="Disordered" evidence="1">
    <location>
        <begin position="1"/>
        <end position="79"/>
    </location>
</feature>
<accession>A0A395NQE4</accession>
<dbReference type="EMBL" id="PXOA01000220">
    <property type="protein sequence ID" value="RFU78276.1"/>
    <property type="molecule type" value="Genomic_DNA"/>
</dbReference>
<protein>
    <submittedName>
        <fullName evidence="2">Uncharacterized protein</fullName>
    </submittedName>
</protein>
<evidence type="ECO:0000313" key="2">
    <source>
        <dbReference type="EMBL" id="RFU78276.1"/>
    </source>
</evidence>
<evidence type="ECO:0000313" key="3">
    <source>
        <dbReference type="Proteomes" id="UP000266272"/>
    </source>
</evidence>
<feature type="compositionally biased region" description="Basic residues" evidence="1">
    <location>
        <begin position="24"/>
        <end position="34"/>
    </location>
</feature>
<reference evidence="2 3" key="1">
    <citation type="journal article" date="2018" name="PLoS Pathog.">
        <title>Evolution of structural diversity of trichothecenes, a family of toxins produced by plant pathogenic and entomopathogenic fungi.</title>
        <authorList>
            <person name="Proctor R.H."/>
            <person name="McCormick S.P."/>
            <person name="Kim H.S."/>
            <person name="Cardoza R.E."/>
            <person name="Stanley A.M."/>
            <person name="Lindo L."/>
            <person name="Kelly A."/>
            <person name="Brown D.W."/>
            <person name="Lee T."/>
            <person name="Vaughan M.M."/>
            <person name="Alexander N.J."/>
            <person name="Busman M."/>
            <person name="Gutierrez S."/>
        </authorList>
    </citation>
    <scope>NUCLEOTIDE SEQUENCE [LARGE SCALE GENOMIC DNA]</scope>
    <source>
        <strain evidence="2 3">IBT 40837</strain>
    </source>
</reference>
<feature type="compositionally biased region" description="Low complexity" evidence="1">
    <location>
        <begin position="166"/>
        <end position="185"/>
    </location>
</feature>
<name>A0A395NQE4_TRIAR</name>
<dbReference type="Proteomes" id="UP000266272">
    <property type="component" value="Unassembled WGS sequence"/>
</dbReference>
<evidence type="ECO:0000256" key="1">
    <source>
        <dbReference type="SAM" id="MobiDB-lite"/>
    </source>
</evidence>
<gene>
    <name evidence="2" type="ORF">TARUN_3954</name>
</gene>
<feature type="compositionally biased region" description="Basic and acidic residues" evidence="1">
    <location>
        <begin position="46"/>
        <end position="55"/>
    </location>
</feature>
<proteinExistence type="predicted"/>
<keyword evidence="3" id="KW-1185">Reference proteome</keyword>
<dbReference type="AlphaFoldDB" id="A0A395NQE4"/>
<sequence length="208" mass="22711">MPRTGYDVTGTAPGSPASEAAARARQRNAPRNRTPRAGTPANPSHPDGDEQETPRASRIGSSTGKARADSPTYSQVNVAHQDRQGFQIQRRLPRQELYQNPLNMSSIRAADQGFSANFAVANLGVHQQQLWNNSQFHALPASQHGIRSHRTAYPDPESFAHNQATASTFQHQTATTAATSTATRAPPSHVSNEDTEMTSSDKWMDVRR</sequence>
<dbReference type="OrthoDB" id="4892176at2759"/>
<feature type="compositionally biased region" description="Low complexity" evidence="1">
    <location>
        <begin position="10"/>
        <end position="23"/>
    </location>
</feature>
<feature type="region of interest" description="Disordered" evidence="1">
    <location>
        <begin position="166"/>
        <end position="208"/>
    </location>
</feature>